<feature type="domain" description="Mannose-6-phosphate isomerase type II C-terminal" evidence="9">
    <location>
        <begin position="246"/>
        <end position="359"/>
    </location>
</feature>
<dbReference type="InterPro" id="IPR054566">
    <property type="entry name" value="ManC/GMP-like_b-helix"/>
</dbReference>
<evidence type="ECO:0000256" key="1">
    <source>
        <dbReference type="ARBA" id="ARBA00006115"/>
    </source>
</evidence>
<dbReference type="STRING" id="86105.NF27_HE00150"/>
<comment type="similarity">
    <text evidence="1 7">Belongs to the mannose-6-phosphate isomerase type 2 family.</text>
</comment>
<name>A0A0C1MXL0_9RICK</name>
<reference evidence="11 12" key="1">
    <citation type="submission" date="2014-11" db="EMBL/GenBank/DDBJ databases">
        <title>A Rickettsiales Symbiont of Amoebae With Ancient Features.</title>
        <authorList>
            <person name="Schulz F."/>
            <person name="Martijn J."/>
            <person name="Wascher F."/>
            <person name="Kostanjsek R."/>
            <person name="Ettema T.J."/>
            <person name="Horn M."/>
        </authorList>
    </citation>
    <scope>NUCLEOTIDE SEQUENCE [LARGE SCALE GENOMIC DNA]</scope>
    <source>
        <strain evidence="11 12">UWC36</strain>
    </source>
</reference>
<evidence type="ECO:0000256" key="6">
    <source>
        <dbReference type="ARBA" id="ARBA00047343"/>
    </source>
</evidence>
<keyword evidence="5" id="KW-0342">GTP-binding</keyword>
<dbReference type="Gene3D" id="3.90.550.10">
    <property type="entry name" value="Spore Coat Polysaccharide Biosynthesis Protein SpsA, Chain A"/>
    <property type="match status" value="1"/>
</dbReference>
<protein>
    <recommendedName>
        <fullName evidence="2">mannose-1-phosphate guanylyltransferase</fullName>
        <ecNumber evidence="2">2.7.7.13</ecNumber>
    </recommendedName>
</protein>
<dbReference type="Proteomes" id="UP000031258">
    <property type="component" value="Unassembled WGS sequence"/>
</dbReference>
<dbReference type="Gene3D" id="2.60.120.10">
    <property type="entry name" value="Jelly Rolls"/>
    <property type="match status" value="1"/>
</dbReference>
<dbReference type="CDD" id="cd02213">
    <property type="entry name" value="cupin_PMI_typeII_C"/>
    <property type="match status" value="1"/>
</dbReference>
<feature type="domain" description="Nucleotidyl transferase" evidence="8">
    <location>
        <begin position="1"/>
        <end position="180"/>
    </location>
</feature>
<evidence type="ECO:0000259" key="8">
    <source>
        <dbReference type="Pfam" id="PF00483"/>
    </source>
</evidence>
<organism evidence="11 12">
    <name type="scientific">Candidatus Jidaibacter acanthamoebae</name>
    <dbReference type="NCBI Taxonomy" id="86105"/>
    <lineage>
        <taxon>Bacteria</taxon>
        <taxon>Pseudomonadati</taxon>
        <taxon>Pseudomonadota</taxon>
        <taxon>Alphaproteobacteria</taxon>
        <taxon>Rickettsiales</taxon>
        <taxon>Candidatus Midichloriaceae</taxon>
        <taxon>Candidatus Jidaibacter</taxon>
    </lineage>
</organism>
<dbReference type="GO" id="GO:0004475">
    <property type="term" value="F:mannose-1-phosphate guanylyltransferase (GTP) activity"/>
    <property type="evidence" value="ECO:0007669"/>
    <property type="project" value="UniProtKB-EC"/>
</dbReference>
<dbReference type="SUPFAM" id="SSF53448">
    <property type="entry name" value="Nucleotide-diphospho-sugar transferases"/>
    <property type="match status" value="1"/>
</dbReference>
<dbReference type="Pfam" id="PF00483">
    <property type="entry name" value="NTP_transferase"/>
    <property type="match status" value="1"/>
</dbReference>
<comment type="caution">
    <text evidence="11">The sequence shown here is derived from an EMBL/GenBank/DDBJ whole genome shotgun (WGS) entry which is preliminary data.</text>
</comment>
<evidence type="ECO:0000259" key="10">
    <source>
        <dbReference type="Pfam" id="PF22640"/>
    </source>
</evidence>
<evidence type="ECO:0000313" key="11">
    <source>
        <dbReference type="EMBL" id="KIE04626.1"/>
    </source>
</evidence>
<dbReference type="InterPro" id="IPR011051">
    <property type="entry name" value="RmlC_Cupin_sf"/>
</dbReference>
<accession>A0A0C1MXL0</accession>
<dbReference type="GO" id="GO:0009298">
    <property type="term" value="P:GDP-mannose biosynthetic process"/>
    <property type="evidence" value="ECO:0007669"/>
    <property type="project" value="TreeGrafter"/>
</dbReference>
<dbReference type="AlphaFoldDB" id="A0A0C1MXL0"/>
<evidence type="ECO:0000313" key="12">
    <source>
        <dbReference type="Proteomes" id="UP000031258"/>
    </source>
</evidence>
<dbReference type="PATRIC" id="fig|86105.3.peg.1558"/>
<dbReference type="InterPro" id="IPR005835">
    <property type="entry name" value="NTP_transferase_dom"/>
</dbReference>
<dbReference type="Pfam" id="PF22640">
    <property type="entry name" value="ManC_GMP_beta-helix"/>
    <property type="match status" value="1"/>
</dbReference>
<feature type="domain" description="MannoseP isomerase/GMP-like beta-helix" evidence="10">
    <location>
        <begin position="200"/>
        <end position="241"/>
    </location>
</feature>
<evidence type="ECO:0000256" key="2">
    <source>
        <dbReference type="ARBA" id="ARBA00012387"/>
    </source>
</evidence>
<keyword evidence="12" id="KW-1185">Reference proteome</keyword>
<evidence type="ECO:0000256" key="5">
    <source>
        <dbReference type="ARBA" id="ARBA00023134"/>
    </source>
</evidence>
<dbReference type="InterPro" id="IPR014710">
    <property type="entry name" value="RmlC-like_jellyroll"/>
</dbReference>
<evidence type="ECO:0000256" key="7">
    <source>
        <dbReference type="RuleBase" id="RU004190"/>
    </source>
</evidence>
<dbReference type="InterPro" id="IPR006375">
    <property type="entry name" value="Man1P_GuaTrfase/Man6P_Isoase"/>
</dbReference>
<keyword evidence="3 11" id="KW-0548">Nucleotidyltransferase</keyword>
<dbReference type="Pfam" id="PF01050">
    <property type="entry name" value="MannoseP_isomer"/>
    <property type="match status" value="1"/>
</dbReference>
<comment type="catalytic activity">
    <reaction evidence="6">
        <text>alpha-D-mannose 1-phosphate + GTP + H(+) = GDP-alpha-D-mannose + diphosphate</text>
        <dbReference type="Rhea" id="RHEA:15229"/>
        <dbReference type="ChEBI" id="CHEBI:15378"/>
        <dbReference type="ChEBI" id="CHEBI:33019"/>
        <dbReference type="ChEBI" id="CHEBI:37565"/>
        <dbReference type="ChEBI" id="CHEBI:57527"/>
        <dbReference type="ChEBI" id="CHEBI:58409"/>
        <dbReference type="EC" id="2.7.7.13"/>
    </reaction>
</comment>
<dbReference type="GO" id="GO:0005525">
    <property type="term" value="F:GTP binding"/>
    <property type="evidence" value="ECO:0007669"/>
    <property type="project" value="UniProtKB-KW"/>
</dbReference>
<dbReference type="InterPro" id="IPR001538">
    <property type="entry name" value="Man6P_isomerase-2_C"/>
</dbReference>
<dbReference type="EC" id="2.7.7.13" evidence="2"/>
<dbReference type="GO" id="GO:0000271">
    <property type="term" value="P:polysaccharide biosynthetic process"/>
    <property type="evidence" value="ECO:0007669"/>
    <property type="project" value="InterPro"/>
</dbReference>
<evidence type="ECO:0000256" key="3">
    <source>
        <dbReference type="ARBA" id="ARBA00022695"/>
    </source>
</evidence>
<dbReference type="NCBIfam" id="TIGR01479">
    <property type="entry name" value="GMP_PMI"/>
    <property type="match status" value="1"/>
</dbReference>
<proteinExistence type="inferred from homology"/>
<gene>
    <name evidence="11" type="primary">rfbM_2</name>
    <name evidence="11" type="ORF">NF27_HE00150</name>
</gene>
<dbReference type="SUPFAM" id="SSF51182">
    <property type="entry name" value="RmlC-like cupins"/>
    <property type="match status" value="1"/>
</dbReference>
<dbReference type="OrthoDB" id="9806359at2"/>
<dbReference type="InterPro" id="IPR051161">
    <property type="entry name" value="Mannose-6P_isomerase_type2"/>
</dbReference>
<evidence type="ECO:0000259" key="9">
    <source>
        <dbReference type="Pfam" id="PF01050"/>
    </source>
</evidence>
<dbReference type="InterPro" id="IPR029044">
    <property type="entry name" value="Nucleotide-diphossugar_trans"/>
</dbReference>
<keyword evidence="4" id="KW-0547">Nucleotide-binding</keyword>
<dbReference type="EMBL" id="JSWE01000176">
    <property type="protein sequence ID" value="KIE04626.1"/>
    <property type="molecule type" value="Genomic_DNA"/>
</dbReference>
<keyword evidence="11" id="KW-0808">Transferase</keyword>
<sequence length="365" mass="41755">MLIMPSDHYIGDNSAYLQAIEKAYCHALNGKIITFGIVPNYVHTGYGYIREGKQIAADDNIFSVKEFVEKPDEEKAREYIASNKYSWNSGMFMVKAKTYLKELSKYRLDIYNACINTLRYSKLIGNEVILDAESFVDCPAESIDYAVMENTKLGCVVKADMNWNDIGSWENVWDISSKDESGNVCEGEVNIKECRDSYFFTQDKKLITALGLKDIIIIQTGNATLVLPKSRTQEVKKLVSQIEADNREIVTHDTKVAKPWGSYEVYADKPNFKIKKIIITPGNKISLQSHDHRAEHWIVIKGIATVTRGKEKFDLKENESTFIRPKEVHRLENKQDMDLHIIEVQTGSYFGEDDIVRYDSEIKIC</sequence>
<evidence type="ECO:0000256" key="4">
    <source>
        <dbReference type="ARBA" id="ARBA00022741"/>
    </source>
</evidence>
<dbReference type="PANTHER" id="PTHR46390:SF1">
    <property type="entry name" value="MANNOSE-1-PHOSPHATE GUANYLYLTRANSFERASE"/>
    <property type="match status" value="1"/>
</dbReference>
<dbReference type="PANTHER" id="PTHR46390">
    <property type="entry name" value="MANNOSE-1-PHOSPHATE GUANYLYLTRANSFERASE"/>
    <property type="match status" value="1"/>
</dbReference>